<comment type="function">
    <text evidence="14">Catalyzes the condensation of 2 farnesyl pyrophosphate (FPP) moieties to form squalene. Proceeds in two distinct steps. In the first half-reaction, two molecules of FPP react to form the stable presqualene diphosphate intermediate (PSQPP), with concomitant release of a proton and a molecule of inorganic diphosphate. In the second half-reaction, PSQPP undergoes heterolysis, isomerization, and reduction with NADPH or NADH to form squalene. It is the first committed enzyme of the sterol biosynthesis pathway.</text>
</comment>
<comment type="catalytic activity">
    <reaction evidence="17">
        <text>2 (2E,6E)-farnesyl diphosphate = presqualene diphosphate + diphosphate</text>
        <dbReference type="Rhea" id="RHEA:22672"/>
        <dbReference type="ChEBI" id="CHEBI:33019"/>
        <dbReference type="ChEBI" id="CHEBI:57310"/>
        <dbReference type="ChEBI" id="CHEBI:175763"/>
    </reaction>
    <physiologicalReaction direction="left-to-right" evidence="17">
        <dbReference type="Rhea" id="RHEA:22673"/>
    </physiologicalReaction>
</comment>
<evidence type="ECO:0000256" key="14">
    <source>
        <dbReference type="ARBA" id="ARBA00045166"/>
    </source>
</evidence>
<dbReference type="PANTHER" id="PTHR11626">
    <property type="entry name" value="FARNESYL-DIPHOSPHATE FARNESYLTRANSFERASE"/>
    <property type="match status" value="1"/>
</dbReference>
<evidence type="ECO:0000259" key="18">
    <source>
        <dbReference type="PROSITE" id="PS50053"/>
    </source>
</evidence>
<evidence type="ECO:0000256" key="11">
    <source>
        <dbReference type="ARBA" id="ARBA00023136"/>
    </source>
</evidence>
<dbReference type="EMBL" id="JAKMXF010000133">
    <property type="protein sequence ID" value="KAI6656689.1"/>
    <property type="molecule type" value="Genomic_DNA"/>
</dbReference>
<evidence type="ECO:0000256" key="9">
    <source>
        <dbReference type="ARBA" id="ARBA00022989"/>
    </source>
</evidence>
<organism evidence="19 20">
    <name type="scientific">Oopsacas minuta</name>
    <dbReference type="NCBI Taxonomy" id="111878"/>
    <lineage>
        <taxon>Eukaryota</taxon>
        <taxon>Metazoa</taxon>
        <taxon>Porifera</taxon>
        <taxon>Hexactinellida</taxon>
        <taxon>Hexasterophora</taxon>
        <taxon>Lyssacinosida</taxon>
        <taxon>Leucopsacidae</taxon>
        <taxon>Oopsacas</taxon>
    </lineage>
</organism>
<feature type="domain" description="Ubiquitin-like" evidence="18">
    <location>
        <begin position="165"/>
        <end position="225"/>
    </location>
</feature>
<keyword evidence="10" id="KW-0443">Lipid metabolism</keyword>
<dbReference type="FunFam" id="1.10.600.10:FF:000003">
    <property type="entry name" value="Farnesyl-diphosphate farnesyltransferase 1"/>
    <property type="match status" value="1"/>
</dbReference>
<dbReference type="InterPro" id="IPR000626">
    <property type="entry name" value="Ubiquitin-like_dom"/>
</dbReference>
<evidence type="ECO:0000256" key="7">
    <source>
        <dbReference type="ARBA" id="ARBA00022679"/>
    </source>
</evidence>
<proteinExistence type="inferred from homology"/>
<gene>
    <name evidence="19" type="ORF">LOD99_15995</name>
</gene>
<evidence type="ECO:0000256" key="10">
    <source>
        <dbReference type="ARBA" id="ARBA00023098"/>
    </source>
</evidence>
<dbReference type="SUPFAM" id="SSF54236">
    <property type="entry name" value="Ubiquitin-like"/>
    <property type="match status" value="1"/>
</dbReference>
<name>A0AAV7K835_9METZ</name>
<keyword evidence="7" id="KW-0808">Transferase</keyword>
<keyword evidence="20" id="KW-1185">Reference proteome</keyword>
<evidence type="ECO:0000256" key="5">
    <source>
        <dbReference type="ARBA" id="ARBA00015135"/>
    </source>
</evidence>
<evidence type="ECO:0000256" key="16">
    <source>
        <dbReference type="ARBA" id="ARBA00047541"/>
    </source>
</evidence>
<dbReference type="GO" id="GO:0051996">
    <property type="term" value="F:squalene synthase [NAD(P)H] activity"/>
    <property type="evidence" value="ECO:0007669"/>
    <property type="project" value="UniProtKB-EC"/>
</dbReference>
<dbReference type="InterPro" id="IPR038169">
    <property type="entry name" value="DC-UbP/UBTD2_N_sf"/>
</dbReference>
<dbReference type="NCBIfam" id="TIGR01559">
    <property type="entry name" value="squal_synth"/>
    <property type="match status" value="1"/>
</dbReference>
<dbReference type="InterPro" id="IPR002060">
    <property type="entry name" value="Squ/phyt_synthse"/>
</dbReference>
<comment type="subcellular location">
    <subcellularLocation>
        <location evidence="2">Membrane</location>
    </subcellularLocation>
</comment>
<dbReference type="PANTHER" id="PTHR11626:SF2">
    <property type="entry name" value="SQUALENE SYNTHASE"/>
    <property type="match status" value="1"/>
</dbReference>
<evidence type="ECO:0000256" key="12">
    <source>
        <dbReference type="ARBA" id="ARBA00031079"/>
    </source>
</evidence>
<dbReference type="CDD" id="cd00683">
    <property type="entry name" value="Trans_IPPS_HH"/>
    <property type="match status" value="1"/>
</dbReference>
<keyword evidence="9" id="KW-1133">Transmembrane helix</keyword>
<dbReference type="Pfam" id="PF00494">
    <property type="entry name" value="SQS_PSY"/>
    <property type="match status" value="1"/>
</dbReference>
<dbReference type="Pfam" id="PF16455">
    <property type="entry name" value="UBD"/>
    <property type="match status" value="1"/>
</dbReference>
<evidence type="ECO:0000256" key="1">
    <source>
        <dbReference type="ARBA" id="ARBA00001946"/>
    </source>
</evidence>
<dbReference type="InterPro" id="IPR044844">
    <property type="entry name" value="Trans_IPPS_euk-type"/>
</dbReference>
<evidence type="ECO:0000256" key="3">
    <source>
        <dbReference type="ARBA" id="ARBA00006251"/>
    </source>
</evidence>
<dbReference type="SFLD" id="SFLDG01018">
    <property type="entry name" value="Squalene/Phytoene_Synthase_Lik"/>
    <property type="match status" value="1"/>
</dbReference>
<keyword evidence="11" id="KW-0472">Membrane</keyword>
<evidence type="ECO:0000256" key="13">
    <source>
        <dbReference type="ARBA" id="ARBA00033359"/>
    </source>
</evidence>
<dbReference type="SUPFAM" id="SSF48576">
    <property type="entry name" value="Terpenoid synthases"/>
    <property type="match status" value="1"/>
</dbReference>
<evidence type="ECO:0000313" key="19">
    <source>
        <dbReference type="EMBL" id="KAI6656689.1"/>
    </source>
</evidence>
<accession>A0AAV7K835</accession>
<dbReference type="Pfam" id="PF00240">
    <property type="entry name" value="ubiquitin"/>
    <property type="match status" value="1"/>
</dbReference>
<reference evidence="19 20" key="1">
    <citation type="journal article" date="2023" name="BMC Biol.">
        <title>The compact genome of the sponge Oopsacas minuta (Hexactinellida) is lacking key metazoan core genes.</title>
        <authorList>
            <person name="Santini S."/>
            <person name="Schenkelaars Q."/>
            <person name="Jourda C."/>
            <person name="Duchesne M."/>
            <person name="Belahbib H."/>
            <person name="Rocher C."/>
            <person name="Selva M."/>
            <person name="Riesgo A."/>
            <person name="Vervoort M."/>
            <person name="Leys S.P."/>
            <person name="Kodjabachian L."/>
            <person name="Le Bivic A."/>
            <person name="Borchiellini C."/>
            <person name="Claverie J.M."/>
            <person name="Renard E."/>
        </authorList>
    </citation>
    <scope>NUCLEOTIDE SEQUENCE [LARGE SCALE GENOMIC DNA]</scope>
    <source>
        <strain evidence="19">SPO-2</strain>
    </source>
</reference>
<dbReference type="InterPro" id="IPR019845">
    <property type="entry name" value="Squalene/phytoene_synthase_CS"/>
</dbReference>
<dbReference type="EC" id="2.5.1.21" evidence="4"/>
<sequence>MGSCMSCRRDRGLLEGTEVSEITLGNNKLFIGQPVWEGGTDVTRDTLEEKRIEFWETAPAFGGQEEVWSALRSATEFAERGDYSMAQAIIDGVGIILPNVGCRFVTSYPQGYLSQSYDERGHQYVIPNYCLARPKSPRRHAYDPGLSPSRKYITEDEELKIELDTKIRIRLDGRKDIKLEVNSEDTIISCKRRLSLVENVSVSSQLWCHSGKVLKNSQILREVNIPCDHMVQQSVTFLMEFYVSMYHPSELWALFRYKYLGGNTLLSPQLTTEELQSADLMKCYEYLELTSRSFSAVIRSIQDNTLRPAVCIFYLVLRALDTIEDDMNIPIDDKVTMLSNFYTYLQIPDWRYKESTEKDRIVLEDFPTISRAFRGLPIRYQRVINDIAGQMGRGFAGYLEKRIVTVEEWDEYCLYAAGLVGVGLTNLFTSGTEVAHMTELSIGMGRFLQKTNITRDYFEDTTQGRHFWPEEVWHKYGDTIDTFKQPENVAQGVACLNHLITLTLTEVPNVLEYLAQLGELTNDNTVFNFCAIPQVMAIATLLLCYNNKNVFKKNVKIRKGETVSLMQEATSMKGVKTIFSEYAQLIKNKIQSTDPSAQETARICNIIIQKCNIMAPNYAVTRYTMNSSVVLIIAIISYRYNLHSRAISSIQGILKL</sequence>
<evidence type="ECO:0000256" key="15">
    <source>
        <dbReference type="ARBA" id="ARBA00047468"/>
    </source>
</evidence>
<comment type="catalytic activity">
    <reaction evidence="15">
        <text>presqualene diphosphate + NADPH + H(+) = squalene + diphosphate + NADP(+)</text>
        <dbReference type="Rhea" id="RHEA:22232"/>
        <dbReference type="ChEBI" id="CHEBI:15378"/>
        <dbReference type="ChEBI" id="CHEBI:15440"/>
        <dbReference type="ChEBI" id="CHEBI:33019"/>
        <dbReference type="ChEBI" id="CHEBI:57310"/>
        <dbReference type="ChEBI" id="CHEBI:57783"/>
        <dbReference type="ChEBI" id="CHEBI:58349"/>
    </reaction>
    <physiologicalReaction direction="left-to-right" evidence="15">
        <dbReference type="Rhea" id="RHEA:22233"/>
    </physiologicalReaction>
</comment>
<comment type="catalytic activity">
    <reaction evidence="16">
        <text>presqualene diphosphate + NADH + H(+) = squalene + diphosphate + NAD(+)</text>
        <dbReference type="Rhea" id="RHEA:22228"/>
        <dbReference type="ChEBI" id="CHEBI:15378"/>
        <dbReference type="ChEBI" id="CHEBI:15440"/>
        <dbReference type="ChEBI" id="CHEBI:33019"/>
        <dbReference type="ChEBI" id="CHEBI:57310"/>
        <dbReference type="ChEBI" id="CHEBI:57540"/>
        <dbReference type="ChEBI" id="CHEBI:57945"/>
    </reaction>
    <physiologicalReaction direction="left-to-right" evidence="16">
        <dbReference type="Rhea" id="RHEA:22229"/>
    </physiologicalReaction>
</comment>
<keyword evidence="6" id="KW-0444">Lipid biosynthesis</keyword>
<dbReference type="SFLD" id="SFLDS00005">
    <property type="entry name" value="Isoprenoid_Synthase_Type_I"/>
    <property type="match status" value="1"/>
</dbReference>
<dbReference type="InterPro" id="IPR029071">
    <property type="entry name" value="Ubiquitin-like_domsf"/>
</dbReference>
<comment type="similarity">
    <text evidence="3">Belongs to the phytoene/squalene synthase family.</text>
</comment>
<dbReference type="Gene3D" id="1.20.225.20">
    <property type="entry name" value="Ub domain-containing protein, DC-UbP/UBTD2, N-terminal domain"/>
    <property type="match status" value="1"/>
</dbReference>
<keyword evidence="8" id="KW-0812">Transmembrane</keyword>
<evidence type="ECO:0000256" key="6">
    <source>
        <dbReference type="ARBA" id="ARBA00022516"/>
    </source>
</evidence>
<evidence type="ECO:0000313" key="20">
    <source>
        <dbReference type="Proteomes" id="UP001165289"/>
    </source>
</evidence>
<dbReference type="Gene3D" id="1.10.600.10">
    <property type="entry name" value="Farnesyl Diphosphate Synthase"/>
    <property type="match status" value="1"/>
</dbReference>
<dbReference type="AlphaFoldDB" id="A0AAV7K835"/>
<dbReference type="PROSITE" id="PS01045">
    <property type="entry name" value="SQUALEN_PHYTOEN_SYN_2"/>
    <property type="match status" value="1"/>
</dbReference>
<dbReference type="GO" id="GO:0006695">
    <property type="term" value="P:cholesterol biosynthetic process"/>
    <property type="evidence" value="ECO:0007669"/>
    <property type="project" value="TreeGrafter"/>
</dbReference>
<dbReference type="Gene3D" id="3.10.20.90">
    <property type="entry name" value="Phosphatidylinositol 3-kinase Catalytic Subunit, Chain A, domain 1"/>
    <property type="match status" value="1"/>
</dbReference>
<protein>
    <recommendedName>
        <fullName evidence="5">Squalene synthase</fullName>
        <ecNumber evidence="4">2.5.1.21</ecNumber>
    </recommendedName>
    <alternativeName>
        <fullName evidence="12">FPP:FPP farnesyltransferase</fullName>
    </alternativeName>
    <alternativeName>
        <fullName evidence="13">Farnesyl-diphosphate farnesyltransferase</fullName>
    </alternativeName>
</protein>
<evidence type="ECO:0000256" key="17">
    <source>
        <dbReference type="ARBA" id="ARBA00048315"/>
    </source>
</evidence>
<comment type="caution">
    <text evidence="19">The sequence shown here is derived from an EMBL/GenBank/DDBJ whole genome shotgun (WGS) entry which is preliminary data.</text>
</comment>
<dbReference type="InterPro" id="IPR006449">
    <property type="entry name" value="Squal_synth-like"/>
</dbReference>
<dbReference type="InterPro" id="IPR032752">
    <property type="entry name" value="DC-UbP/UBTD2_N"/>
</dbReference>
<evidence type="ECO:0000256" key="4">
    <source>
        <dbReference type="ARBA" id="ARBA00012373"/>
    </source>
</evidence>
<dbReference type="GO" id="GO:0005789">
    <property type="term" value="C:endoplasmic reticulum membrane"/>
    <property type="evidence" value="ECO:0007669"/>
    <property type="project" value="TreeGrafter"/>
</dbReference>
<dbReference type="Proteomes" id="UP001165289">
    <property type="component" value="Unassembled WGS sequence"/>
</dbReference>
<dbReference type="InterPro" id="IPR008949">
    <property type="entry name" value="Isoprenoid_synthase_dom_sf"/>
</dbReference>
<comment type="cofactor">
    <cofactor evidence="1">
        <name>Mg(2+)</name>
        <dbReference type="ChEBI" id="CHEBI:18420"/>
    </cofactor>
</comment>
<evidence type="ECO:0000256" key="2">
    <source>
        <dbReference type="ARBA" id="ARBA00004370"/>
    </source>
</evidence>
<dbReference type="PROSITE" id="PS50053">
    <property type="entry name" value="UBIQUITIN_2"/>
    <property type="match status" value="1"/>
</dbReference>
<dbReference type="InterPro" id="IPR033904">
    <property type="entry name" value="Trans_IPPS_HH"/>
</dbReference>
<evidence type="ECO:0000256" key="8">
    <source>
        <dbReference type="ARBA" id="ARBA00022692"/>
    </source>
</evidence>
<dbReference type="GO" id="GO:0045338">
    <property type="term" value="P:farnesyl diphosphate metabolic process"/>
    <property type="evidence" value="ECO:0007669"/>
    <property type="project" value="InterPro"/>
</dbReference>